<feature type="compositionally biased region" description="Polar residues" evidence="1">
    <location>
        <begin position="516"/>
        <end position="532"/>
    </location>
</feature>
<accession>A0ABR1J3I4</accession>
<feature type="compositionally biased region" description="Polar residues" evidence="1">
    <location>
        <begin position="475"/>
        <end position="493"/>
    </location>
</feature>
<keyword evidence="3" id="KW-1185">Reference proteome</keyword>
<protein>
    <submittedName>
        <fullName evidence="2">Uncharacterized protein</fullName>
    </submittedName>
</protein>
<evidence type="ECO:0000313" key="3">
    <source>
        <dbReference type="Proteomes" id="UP001498398"/>
    </source>
</evidence>
<feature type="region of interest" description="Disordered" evidence="1">
    <location>
        <begin position="16"/>
        <end position="50"/>
    </location>
</feature>
<feature type="compositionally biased region" description="Low complexity" evidence="1">
    <location>
        <begin position="161"/>
        <end position="178"/>
    </location>
</feature>
<feature type="region of interest" description="Disordered" evidence="1">
    <location>
        <begin position="475"/>
        <end position="498"/>
    </location>
</feature>
<feature type="region of interest" description="Disordered" evidence="1">
    <location>
        <begin position="110"/>
        <end position="178"/>
    </location>
</feature>
<feature type="region of interest" description="Disordered" evidence="1">
    <location>
        <begin position="510"/>
        <end position="535"/>
    </location>
</feature>
<evidence type="ECO:0000313" key="2">
    <source>
        <dbReference type="EMBL" id="KAK7445108.1"/>
    </source>
</evidence>
<organism evidence="2 3">
    <name type="scientific">Marasmiellus scandens</name>
    <dbReference type="NCBI Taxonomy" id="2682957"/>
    <lineage>
        <taxon>Eukaryota</taxon>
        <taxon>Fungi</taxon>
        <taxon>Dikarya</taxon>
        <taxon>Basidiomycota</taxon>
        <taxon>Agaricomycotina</taxon>
        <taxon>Agaricomycetes</taxon>
        <taxon>Agaricomycetidae</taxon>
        <taxon>Agaricales</taxon>
        <taxon>Marasmiineae</taxon>
        <taxon>Omphalotaceae</taxon>
        <taxon>Marasmiellus</taxon>
    </lineage>
</organism>
<feature type="compositionally biased region" description="Polar residues" evidence="1">
    <location>
        <begin position="233"/>
        <end position="242"/>
    </location>
</feature>
<reference evidence="2 3" key="1">
    <citation type="submission" date="2024-01" db="EMBL/GenBank/DDBJ databases">
        <title>A draft genome for the cacao thread blight pathogen Marasmiellus scandens.</title>
        <authorList>
            <person name="Baruah I.K."/>
            <person name="Leung J."/>
            <person name="Bukari Y."/>
            <person name="Amoako-Attah I."/>
            <person name="Meinhardt L.W."/>
            <person name="Bailey B.A."/>
            <person name="Cohen S.P."/>
        </authorList>
    </citation>
    <scope>NUCLEOTIDE SEQUENCE [LARGE SCALE GENOMIC DNA]</scope>
    <source>
        <strain evidence="2 3">GH-19</strain>
    </source>
</reference>
<dbReference type="Proteomes" id="UP001498398">
    <property type="component" value="Unassembled WGS sequence"/>
</dbReference>
<feature type="compositionally biased region" description="Polar residues" evidence="1">
    <location>
        <begin position="298"/>
        <end position="322"/>
    </location>
</feature>
<name>A0ABR1J3I4_9AGAR</name>
<dbReference type="EMBL" id="JBANRG010000048">
    <property type="protein sequence ID" value="KAK7445108.1"/>
    <property type="molecule type" value="Genomic_DNA"/>
</dbReference>
<evidence type="ECO:0000256" key="1">
    <source>
        <dbReference type="SAM" id="MobiDB-lite"/>
    </source>
</evidence>
<sequence length="703" mass="76466">MDADLTIPGNLRAILGAEGESSPLGSSNGVNGGGAKEGTKGTHATSPDDDYDFDWDSFDDSHLSPASAHAVRLFDGDIARLDSDTNSPVINSAISARARSTDSAAAAAAASSTKDVLPSAPSRSTPLPRVYSHSNSDGRLQSTPVAPNPILANDRNTSGNSVASESHSPSFSSYFTSSPQSYTPFWAQNSRKDAHGTLSQMSPNPSPIRPTPARAPGNARNPLNGLVRPPSPSASTNRSMMGQTHRANENRRRHRSPTPGPSNSNKRRRARSPSRARSRSPHHTPTHNSKGKEKESFSSDNGRPSNLRKNNSYPSSFYSPASQLLRPPTNRNETYQDSRHRVNQNVAILDNDVHRQGMQVQRIGDRVDDLSTSLLDMVNRSLEQNAVQQSAFMRYMDRQEENQLVVQQNQMTMQQSFLEAVGNLTRNFQPVGVQSGPNGAPCPLVNGATVSTPPLLPPSDPDAIQAADPPALSLAATQKESRPQSPAATNSRSHSPRPINTVIRSLLRGQPGLLGHTNNSPSLLSRLSQRHTSPAPLVTPQSLLERLQDNNSQSLVGSSTLLNRLSTNSQLGLQVEENCDLIADNDVDPMISAKTGLPRMTKDAPKYMVHLGPQPHKFPHHFRDFRALLDRWTQTIQEHWQRSQPGSQVPRYTRLRTVSTRRYLELTFRSPQAADLFVAAWSSFADQIPDAHGVLASRVSGAA</sequence>
<proteinExistence type="predicted"/>
<feature type="region of interest" description="Disordered" evidence="1">
    <location>
        <begin position="194"/>
        <end position="339"/>
    </location>
</feature>
<feature type="compositionally biased region" description="Polar residues" evidence="1">
    <location>
        <begin position="132"/>
        <end position="145"/>
    </location>
</feature>
<comment type="caution">
    <text evidence="2">The sequence shown here is derived from an EMBL/GenBank/DDBJ whole genome shotgun (WGS) entry which is preliminary data.</text>
</comment>
<gene>
    <name evidence="2" type="ORF">VKT23_014975</name>
</gene>
<feature type="compositionally biased region" description="Basic residues" evidence="1">
    <location>
        <begin position="265"/>
        <end position="285"/>
    </location>
</feature>